<dbReference type="EMBL" id="VJMH01006900">
    <property type="protein sequence ID" value="KAF0687583.1"/>
    <property type="molecule type" value="Genomic_DNA"/>
</dbReference>
<evidence type="ECO:0000256" key="1">
    <source>
        <dbReference type="SAM" id="MobiDB-lite"/>
    </source>
</evidence>
<evidence type="ECO:0000313" key="3">
    <source>
        <dbReference type="EMBL" id="VFT97382.1"/>
    </source>
</evidence>
<feature type="compositionally biased region" description="Low complexity" evidence="1">
    <location>
        <begin position="34"/>
        <end position="44"/>
    </location>
</feature>
<dbReference type="PANTHER" id="PTHR35213:SF3">
    <property type="entry name" value="MYB-LIKE DOMAIN-CONTAINING PROTEIN"/>
    <property type="match status" value="1"/>
</dbReference>
<gene>
    <name evidence="3" type="primary">Aste57867_20702</name>
    <name evidence="2" type="ORF">As57867_020634</name>
    <name evidence="3" type="ORF">ASTE57867_20702</name>
</gene>
<keyword evidence="4" id="KW-1185">Reference proteome</keyword>
<dbReference type="AlphaFoldDB" id="A0A485LG77"/>
<feature type="region of interest" description="Disordered" evidence="1">
    <location>
        <begin position="1"/>
        <end position="21"/>
    </location>
</feature>
<dbReference type="PANTHER" id="PTHR35213">
    <property type="entry name" value="RING-TYPE DOMAIN-CONTAINING PROTEIN-RELATED"/>
    <property type="match status" value="1"/>
</dbReference>
<feature type="region of interest" description="Disordered" evidence="1">
    <location>
        <begin position="69"/>
        <end position="124"/>
    </location>
</feature>
<evidence type="ECO:0000313" key="4">
    <source>
        <dbReference type="Proteomes" id="UP000332933"/>
    </source>
</evidence>
<reference evidence="3 4" key="1">
    <citation type="submission" date="2019-03" db="EMBL/GenBank/DDBJ databases">
        <authorList>
            <person name="Gaulin E."/>
            <person name="Dumas B."/>
        </authorList>
    </citation>
    <scope>NUCLEOTIDE SEQUENCE [LARGE SCALE GENOMIC DNA]</scope>
    <source>
        <strain evidence="3">CBS 568.67</strain>
    </source>
</reference>
<dbReference type="OrthoDB" id="167059at2759"/>
<dbReference type="EMBL" id="CAADRA010006926">
    <property type="protein sequence ID" value="VFT97382.1"/>
    <property type="molecule type" value="Genomic_DNA"/>
</dbReference>
<name>A0A485LG77_9STRA</name>
<accession>A0A485LG77</accession>
<evidence type="ECO:0000313" key="2">
    <source>
        <dbReference type="EMBL" id="KAF0687583.1"/>
    </source>
</evidence>
<organism evidence="3 4">
    <name type="scientific">Aphanomyces stellatus</name>
    <dbReference type="NCBI Taxonomy" id="120398"/>
    <lineage>
        <taxon>Eukaryota</taxon>
        <taxon>Sar</taxon>
        <taxon>Stramenopiles</taxon>
        <taxon>Oomycota</taxon>
        <taxon>Saprolegniomycetes</taxon>
        <taxon>Saprolegniales</taxon>
        <taxon>Verrucalvaceae</taxon>
        <taxon>Aphanomyces</taxon>
    </lineage>
</organism>
<dbReference type="Proteomes" id="UP000332933">
    <property type="component" value="Unassembled WGS sequence"/>
</dbReference>
<sequence length="285" mass="30629">MMMSVQQDTTPPTTGASSTVPSTLGLFNVAVLLPSTTPPSSSTDTPPPNVPAFHNKPLLAPVPLSIKPSAAALPAPTPQYSSDSSDDGDCSSPSSHLEDSESKKEKRSTKSKCPPGLRSGKWTPEEEAFTNKMIHFFRLGLLDIEDGTSLRWYLSKKLNCEAMRVTKKLKGNSSIGKQIFRALDITTETTVSIQKAAAELQVLEDEFFSSLSMKPAVTTVPPKTTPRKEARKGTSTAAIAAVGSTLSKADVVAPPFGRDEAELLLHFCLTAHRGEKRKLQHLDVA</sequence>
<proteinExistence type="predicted"/>
<protein>
    <submittedName>
        <fullName evidence="3">Aste57867_20702 protein</fullName>
    </submittedName>
</protein>
<feature type="region of interest" description="Disordered" evidence="1">
    <location>
        <begin position="34"/>
        <end position="56"/>
    </location>
</feature>
<reference evidence="2" key="2">
    <citation type="submission" date="2019-06" db="EMBL/GenBank/DDBJ databases">
        <title>Genomics analysis of Aphanomyces spp. identifies a new class of oomycete effector associated with host adaptation.</title>
        <authorList>
            <person name="Gaulin E."/>
        </authorList>
    </citation>
    <scope>NUCLEOTIDE SEQUENCE</scope>
    <source>
        <strain evidence="2">CBS 578.67</strain>
    </source>
</reference>